<dbReference type="Proteomes" id="UP000291236">
    <property type="component" value="Chromosome"/>
</dbReference>
<name>A0A4V0P2K0_FLUSA</name>
<reference evidence="2 3" key="1">
    <citation type="submission" date="2018-12" db="EMBL/GenBank/DDBJ databases">
        <title>Rubrispira sanarue gen. nov., sp., nov., a member of the order Silvanigrellales, isolated from a brackish lake in Hamamatsu Japan.</title>
        <authorList>
            <person name="Maejima Y."/>
            <person name="Iino T."/>
            <person name="Muraguchi Y."/>
            <person name="Fukuda K."/>
            <person name="Nojiri H."/>
            <person name="Ohkuma M."/>
            <person name="Moriuchi R."/>
            <person name="Dohra H."/>
            <person name="Kimbara K."/>
            <person name="Shintani M."/>
        </authorList>
    </citation>
    <scope>NUCLEOTIDE SEQUENCE [LARGE SCALE GENOMIC DNA]</scope>
    <source>
        <strain evidence="2 3">RF1110005</strain>
    </source>
</reference>
<dbReference type="AlphaFoldDB" id="A0A4V0P2K0"/>
<dbReference type="OrthoDB" id="5291820at2"/>
<dbReference type="KEGG" id="sbf:JCM31447_19410"/>
<keyword evidence="1" id="KW-0472">Membrane</keyword>
<sequence>MNKKAIYQQFLLAWERDYRSFIQGVRSSLAILSVFAIYYFTRNQELIFMGLCALGLTQACTRCPYWRIEFNMLLAYLFSTALIFIAFPYSMTYLSIAFFSFFLAFFIHVFSYYKIPSVYSIWIFVIPQYSLFSQYNFKVTKEHAIMNTIAFIISFFISAILFRPRLKKECLFEMRSILREMSFYIESVENYTFNKSDESANYLTMRRQKIFLRIQSLRIMLKEIDIQRKKSAQLNEKIFIFYALATLEERFIETTIGISIKLRALNVPLKYESQVRNIFYSIKRINKSLLNFLVYNKDIGIDDIKEIYENLFNDAKNEFSKIEASHEEFVNDEFFTDILAVGLQLKDNISLLNAELKFLCRNE</sequence>
<accession>A0A4V0P2K0</accession>
<organism evidence="2 3">
    <name type="scientific">Fluviispira sanaruensis</name>
    <dbReference type="NCBI Taxonomy" id="2493639"/>
    <lineage>
        <taxon>Bacteria</taxon>
        <taxon>Pseudomonadati</taxon>
        <taxon>Bdellovibrionota</taxon>
        <taxon>Oligoflexia</taxon>
        <taxon>Silvanigrellales</taxon>
        <taxon>Silvanigrellaceae</taxon>
        <taxon>Fluviispira</taxon>
    </lineage>
</organism>
<feature type="transmembrane region" description="Helical" evidence="1">
    <location>
        <begin position="143"/>
        <end position="162"/>
    </location>
</feature>
<evidence type="ECO:0000256" key="1">
    <source>
        <dbReference type="SAM" id="Phobius"/>
    </source>
</evidence>
<dbReference type="RefSeq" id="WP_130609444.1">
    <property type="nucleotide sequence ID" value="NZ_AP019368.1"/>
</dbReference>
<feature type="transmembrane region" description="Helical" evidence="1">
    <location>
        <begin position="70"/>
        <end position="87"/>
    </location>
</feature>
<feature type="transmembrane region" description="Helical" evidence="1">
    <location>
        <begin position="93"/>
        <end position="112"/>
    </location>
</feature>
<keyword evidence="1" id="KW-0812">Transmembrane</keyword>
<protein>
    <recommendedName>
        <fullName evidence="4">FUSC family protein</fullName>
    </recommendedName>
</protein>
<evidence type="ECO:0000313" key="3">
    <source>
        <dbReference type="Proteomes" id="UP000291236"/>
    </source>
</evidence>
<evidence type="ECO:0000313" key="2">
    <source>
        <dbReference type="EMBL" id="BBH53497.1"/>
    </source>
</evidence>
<gene>
    <name evidence="2" type="ORF">JCM31447_19410</name>
</gene>
<feature type="transmembrane region" description="Helical" evidence="1">
    <location>
        <begin position="21"/>
        <end position="40"/>
    </location>
</feature>
<evidence type="ECO:0008006" key="4">
    <source>
        <dbReference type="Google" id="ProtNLM"/>
    </source>
</evidence>
<proteinExistence type="predicted"/>
<dbReference type="EMBL" id="AP019368">
    <property type="protein sequence ID" value="BBH53497.1"/>
    <property type="molecule type" value="Genomic_DNA"/>
</dbReference>
<keyword evidence="3" id="KW-1185">Reference proteome</keyword>
<keyword evidence="1" id="KW-1133">Transmembrane helix</keyword>